<comment type="caution">
    <text evidence="5">The sequence shown here is derived from an EMBL/GenBank/DDBJ whole genome shotgun (WGS) entry which is preliminary data.</text>
</comment>
<dbReference type="SMART" id="SM00382">
    <property type="entry name" value="AAA"/>
    <property type="match status" value="1"/>
</dbReference>
<dbReference type="InterPro" id="IPR032823">
    <property type="entry name" value="BCA_ABC_TP_C"/>
</dbReference>
<name>A0A917L8L5_9ACTN</name>
<dbReference type="CDD" id="cd03219">
    <property type="entry name" value="ABC_Mj1267_LivG_branched"/>
    <property type="match status" value="1"/>
</dbReference>
<dbReference type="GO" id="GO:0005304">
    <property type="term" value="F:L-valine transmembrane transporter activity"/>
    <property type="evidence" value="ECO:0007669"/>
    <property type="project" value="TreeGrafter"/>
</dbReference>
<dbReference type="GO" id="GO:0015808">
    <property type="term" value="P:L-alanine transport"/>
    <property type="evidence" value="ECO:0007669"/>
    <property type="project" value="TreeGrafter"/>
</dbReference>
<dbReference type="GO" id="GO:0016887">
    <property type="term" value="F:ATP hydrolysis activity"/>
    <property type="evidence" value="ECO:0007669"/>
    <property type="project" value="InterPro"/>
</dbReference>
<dbReference type="GO" id="GO:0005886">
    <property type="term" value="C:plasma membrane"/>
    <property type="evidence" value="ECO:0007669"/>
    <property type="project" value="TreeGrafter"/>
</dbReference>
<dbReference type="SUPFAM" id="SSF52540">
    <property type="entry name" value="P-loop containing nucleoside triphosphate hydrolases"/>
    <property type="match status" value="1"/>
</dbReference>
<reference evidence="5" key="2">
    <citation type="submission" date="2020-09" db="EMBL/GenBank/DDBJ databases">
        <authorList>
            <person name="Sun Q."/>
            <person name="Ohkuma M."/>
        </authorList>
    </citation>
    <scope>NUCLEOTIDE SEQUENCE</scope>
    <source>
        <strain evidence="5">JCM 3086</strain>
    </source>
</reference>
<dbReference type="EMBL" id="BMQA01000038">
    <property type="protein sequence ID" value="GGJ50074.1"/>
    <property type="molecule type" value="Genomic_DNA"/>
</dbReference>
<dbReference type="PANTHER" id="PTHR45772">
    <property type="entry name" value="CONSERVED COMPONENT OF ABC TRANSPORTER FOR NATURAL AMINO ACIDS-RELATED"/>
    <property type="match status" value="1"/>
</dbReference>
<evidence type="ECO:0000313" key="6">
    <source>
        <dbReference type="Proteomes" id="UP000657574"/>
    </source>
</evidence>
<dbReference type="Proteomes" id="UP000657574">
    <property type="component" value="Unassembled WGS sequence"/>
</dbReference>
<dbReference type="GO" id="GO:1903806">
    <property type="term" value="P:L-isoleucine import across plasma membrane"/>
    <property type="evidence" value="ECO:0007669"/>
    <property type="project" value="TreeGrafter"/>
</dbReference>
<dbReference type="Pfam" id="PF00005">
    <property type="entry name" value="ABC_tran"/>
    <property type="match status" value="1"/>
</dbReference>
<dbReference type="InterPro" id="IPR003593">
    <property type="entry name" value="AAA+_ATPase"/>
</dbReference>
<proteinExistence type="predicted"/>
<gene>
    <name evidence="5" type="ORF">GCM10010121_071510</name>
</gene>
<dbReference type="PROSITE" id="PS50893">
    <property type="entry name" value="ABC_TRANSPORTER_2"/>
    <property type="match status" value="1"/>
</dbReference>
<dbReference type="PANTHER" id="PTHR45772:SF7">
    <property type="entry name" value="AMINO ACID ABC TRANSPORTER ATP-BINDING PROTEIN"/>
    <property type="match status" value="1"/>
</dbReference>
<evidence type="ECO:0000256" key="1">
    <source>
        <dbReference type="ARBA" id="ARBA00022448"/>
    </source>
</evidence>
<organism evidence="5 6">
    <name type="scientific">Streptomyces brasiliensis</name>
    <dbReference type="NCBI Taxonomy" id="1954"/>
    <lineage>
        <taxon>Bacteria</taxon>
        <taxon>Bacillati</taxon>
        <taxon>Actinomycetota</taxon>
        <taxon>Actinomycetes</taxon>
        <taxon>Kitasatosporales</taxon>
        <taxon>Streptomycetaceae</taxon>
        <taxon>Streptomyces</taxon>
    </lineage>
</organism>
<feature type="domain" description="ABC transporter" evidence="4">
    <location>
        <begin position="11"/>
        <end position="244"/>
    </location>
</feature>
<keyword evidence="6" id="KW-1185">Reference proteome</keyword>
<evidence type="ECO:0000259" key="4">
    <source>
        <dbReference type="PROSITE" id="PS50893"/>
    </source>
</evidence>
<dbReference type="GO" id="GO:0015192">
    <property type="term" value="F:L-phenylalanine transmembrane transporter activity"/>
    <property type="evidence" value="ECO:0007669"/>
    <property type="project" value="TreeGrafter"/>
</dbReference>
<keyword evidence="2" id="KW-0547">Nucleotide-binding</keyword>
<keyword evidence="3 5" id="KW-0067">ATP-binding</keyword>
<dbReference type="GO" id="GO:0015188">
    <property type="term" value="F:L-isoleucine transmembrane transporter activity"/>
    <property type="evidence" value="ECO:0007669"/>
    <property type="project" value="TreeGrafter"/>
</dbReference>
<dbReference type="Pfam" id="PF12399">
    <property type="entry name" value="BCA_ABC_TP_C"/>
    <property type="match status" value="1"/>
</dbReference>
<dbReference type="InterPro" id="IPR003439">
    <property type="entry name" value="ABC_transporter-like_ATP-bd"/>
</dbReference>
<evidence type="ECO:0000256" key="3">
    <source>
        <dbReference type="ARBA" id="ARBA00022840"/>
    </source>
</evidence>
<evidence type="ECO:0000256" key="2">
    <source>
        <dbReference type="ARBA" id="ARBA00022741"/>
    </source>
</evidence>
<dbReference type="AlphaFoldDB" id="A0A917L8L5"/>
<sequence>MSTSNPSGNVLEVRGVSKSFNGVHALADVDLDVPEGSIVGIIGPNGAGKTTFFNVVAGALRPDSGHVRLFGKDVTGLPPHRIAHAGMARTFQLMRPFGSMTARENVVAAALTRGGSHKDARLAADEVIDATGMAAWADATSDSLHTAALKRLELARVLAIRPRILLLDEVLAGLVPAERAPVVDLLARLREAEGLTLVFVEHIMQAVMKLSDTVVVFDRGRVIASGEPTEVVADPRVVEAYLGQELTGA</sequence>
<dbReference type="GO" id="GO:0005524">
    <property type="term" value="F:ATP binding"/>
    <property type="evidence" value="ECO:0007669"/>
    <property type="project" value="UniProtKB-KW"/>
</dbReference>
<dbReference type="GO" id="GO:1903805">
    <property type="term" value="P:L-valine import across plasma membrane"/>
    <property type="evidence" value="ECO:0007669"/>
    <property type="project" value="TreeGrafter"/>
</dbReference>
<dbReference type="Gene3D" id="3.40.50.300">
    <property type="entry name" value="P-loop containing nucleotide triphosphate hydrolases"/>
    <property type="match status" value="1"/>
</dbReference>
<dbReference type="RefSeq" id="WP_189315510.1">
    <property type="nucleotide sequence ID" value="NZ_BMQA01000038.1"/>
</dbReference>
<dbReference type="InterPro" id="IPR051120">
    <property type="entry name" value="ABC_AA/LPS_Transport"/>
</dbReference>
<evidence type="ECO:0000313" key="5">
    <source>
        <dbReference type="EMBL" id="GGJ50074.1"/>
    </source>
</evidence>
<reference evidence="5" key="1">
    <citation type="journal article" date="2014" name="Int. J. Syst. Evol. Microbiol.">
        <title>Complete genome sequence of Corynebacterium casei LMG S-19264T (=DSM 44701T), isolated from a smear-ripened cheese.</title>
        <authorList>
            <consortium name="US DOE Joint Genome Institute (JGI-PGF)"/>
            <person name="Walter F."/>
            <person name="Albersmeier A."/>
            <person name="Kalinowski J."/>
            <person name="Ruckert C."/>
        </authorList>
    </citation>
    <scope>NUCLEOTIDE SEQUENCE</scope>
    <source>
        <strain evidence="5">JCM 3086</strain>
    </source>
</reference>
<keyword evidence="1" id="KW-0813">Transport</keyword>
<dbReference type="InterPro" id="IPR027417">
    <property type="entry name" value="P-loop_NTPase"/>
</dbReference>
<dbReference type="GO" id="GO:0042941">
    <property type="term" value="P:D-alanine transmembrane transport"/>
    <property type="evidence" value="ECO:0007669"/>
    <property type="project" value="TreeGrafter"/>
</dbReference>
<protein>
    <submittedName>
        <fullName evidence="5">ABC transporter ATP-binding protein</fullName>
    </submittedName>
</protein>
<accession>A0A917L8L5</accession>